<dbReference type="GO" id="GO:0042393">
    <property type="term" value="F:histone binding"/>
    <property type="evidence" value="ECO:0000318"/>
    <property type="project" value="GO_Central"/>
</dbReference>
<dbReference type="PANTHER" id="PTHR12706">
    <property type="entry name" value="STRAWBERRY NOTCH-RELATED"/>
    <property type="match status" value="1"/>
</dbReference>
<sequence>MTPGTNLAVVPKKTNTVPKTTKTVPKTTKSKCRKKVPKQYYSFWYKPALPEETIDRGAFSVFHFESVIHACQRHTQRLPDGSRTVFLVGYGAKVCKGRIAASIIFENFLRSRKNSIWLSVLNEHKYDAKWYLRDIGADQIAVHHLYTSKRYLVSAFLQSDRVLVFPPDYQMQRSSTCVQLAFHQYGMSDPQFEHFVEAFEDMGCMELVGMEKQRGMYLALQLSFEDVVFDIFKVDEDQNLVKIYDQSKPKIAKPSIKILIEHYVPVHLSLDKGRRLNGSTSRKGWEVCGDNLGSGYFNLEAQNVLLEYRVDFAEFFSEYAEMLHTYHPVLLFTANGMSFVSPNDALEIVYKTGAPVPTRSVYDPSRGIQSIRPADN</sequence>
<dbReference type="GO" id="GO:0006355">
    <property type="term" value="P:regulation of DNA-templated transcription"/>
    <property type="evidence" value="ECO:0000318"/>
    <property type="project" value="GO_Central"/>
</dbReference>
<dbReference type="InterPro" id="IPR039187">
    <property type="entry name" value="SNO_AAA"/>
</dbReference>
<dbReference type="Pfam" id="PF13872">
    <property type="entry name" value="AAA_34"/>
    <property type="match status" value="2"/>
</dbReference>
<dbReference type="GO" id="GO:0031490">
    <property type="term" value="F:chromatin DNA binding"/>
    <property type="evidence" value="ECO:0000318"/>
    <property type="project" value="GO_Central"/>
</dbReference>
<accession>E9HU12</accession>
<evidence type="ECO:0000313" key="2">
    <source>
        <dbReference type="EMBL" id="EFX64770.1"/>
    </source>
</evidence>
<gene>
    <name evidence="2" type="ORF">DAPPUDRAFT_265816</name>
</gene>
<dbReference type="PhylomeDB" id="E9HU12"/>
<proteinExistence type="predicted"/>
<organism evidence="2 3">
    <name type="scientific">Daphnia pulex</name>
    <name type="common">Water flea</name>
    <dbReference type="NCBI Taxonomy" id="6669"/>
    <lineage>
        <taxon>Eukaryota</taxon>
        <taxon>Metazoa</taxon>
        <taxon>Ecdysozoa</taxon>
        <taxon>Arthropoda</taxon>
        <taxon>Crustacea</taxon>
        <taxon>Branchiopoda</taxon>
        <taxon>Diplostraca</taxon>
        <taxon>Cladocera</taxon>
        <taxon>Anomopoda</taxon>
        <taxon>Daphniidae</taxon>
        <taxon>Daphnia</taxon>
    </lineage>
</organism>
<dbReference type="InParanoid" id="E9HU12"/>
<dbReference type="Proteomes" id="UP000000305">
    <property type="component" value="Unassembled WGS sequence"/>
</dbReference>
<feature type="domain" description="Strawberry notch AAA" evidence="1">
    <location>
        <begin position="43"/>
        <end position="149"/>
    </location>
</feature>
<dbReference type="InterPro" id="IPR026741">
    <property type="entry name" value="SNO"/>
</dbReference>
<evidence type="ECO:0000259" key="1">
    <source>
        <dbReference type="Pfam" id="PF13872"/>
    </source>
</evidence>
<dbReference type="PANTHER" id="PTHR12706:SF30">
    <property type="entry name" value="PROTEIN STRAWBERRY NOTCH-RELATED"/>
    <property type="match status" value="1"/>
</dbReference>
<protein>
    <recommendedName>
        <fullName evidence="1">Strawberry notch AAA domain-containing protein</fullName>
    </recommendedName>
</protein>
<dbReference type="HOGENOM" id="CLU_736225_0_0_1"/>
<dbReference type="STRING" id="6669.E9HU12"/>
<dbReference type="EMBL" id="GL732793">
    <property type="protein sequence ID" value="EFX64770.1"/>
    <property type="molecule type" value="Genomic_DNA"/>
</dbReference>
<dbReference type="GO" id="GO:0005634">
    <property type="term" value="C:nucleus"/>
    <property type="evidence" value="ECO:0000318"/>
    <property type="project" value="GO_Central"/>
</dbReference>
<dbReference type="KEGG" id="dpx:DAPPUDRAFT_265816"/>
<evidence type="ECO:0000313" key="3">
    <source>
        <dbReference type="Proteomes" id="UP000000305"/>
    </source>
</evidence>
<dbReference type="AlphaFoldDB" id="E9HU12"/>
<dbReference type="eggNOG" id="KOG1513">
    <property type="taxonomic scope" value="Eukaryota"/>
</dbReference>
<reference evidence="2 3" key="1">
    <citation type="journal article" date="2011" name="Science">
        <title>The ecoresponsive genome of Daphnia pulex.</title>
        <authorList>
            <person name="Colbourne J.K."/>
            <person name="Pfrender M.E."/>
            <person name="Gilbert D."/>
            <person name="Thomas W.K."/>
            <person name="Tucker A."/>
            <person name="Oakley T.H."/>
            <person name="Tokishita S."/>
            <person name="Aerts A."/>
            <person name="Arnold G.J."/>
            <person name="Basu M.K."/>
            <person name="Bauer D.J."/>
            <person name="Caceres C.E."/>
            <person name="Carmel L."/>
            <person name="Casola C."/>
            <person name="Choi J.H."/>
            <person name="Detter J.C."/>
            <person name="Dong Q."/>
            <person name="Dusheyko S."/>
            <person name="Eads B.D."/>
            <person name="Frohlich T."/>
            <person name="Geiler-Samerotte K.A."/>
            <person name="Gerlach D."/>
            <person name="Hatcher P."/>
            <person name="Jogdeo S."/>
            <person name="Krijgsveld J."/>
            <person name="Kriventseva E.V."/>
            <person name="Kultz D."/>
            <person name="Laforsch C."/>
            <person name="Lindquist E."/>
            <person name="Lopez J."/>
            <person name="Manak J.R."/>
            <person name="Muller J."/>
            <person name="Pangilinan J."/>
            <person name="Patwardhan R.P."/>
            <person name="Pitluck S."/>
            <person name="Pritham E.J."/>
            <person name="Rechtsteiner A."/>
            <person name="Rho M."/>
            <person name="Rogozin I.B."/>
            <person name="Sakarya O."/>
            <person name="Salamov A."/>
            <person name="Schaack S."/>
            <person name="Shapiro H."/>
            <person name="Shiga Y."/>
            <person name="Skalitzky C."/>
            <person name="Smith Z."/>
            <person name="Souvorov A."/>
            <person name="Sung W."/>
            <person name="Tang Z."/>
            <person name="Tsuchiya D."/>
            <person name="Tu H."/>
            <person name="Vos H."/>
            <person name="Wang M."/>
            <person name="Wolf Y.I."/>
            <person name="Yamagata H."/>
            <person name="Yamada T."/>
            <person name="Ye Y."/>
            <person name="Shaw J.R."/>
            <person name="Andrews J."/>
            <person name="Crease T.J."/>
            <person name="Tang H."/>
            <person name="Lucas S.M."/>
            <person name="Robertson H.M."/>
            <person name="Bork P."/>
            <person name="Koonin E.V."/>
            <person name="Zdobnov E.M."/>
            <person name="Grigoriev I.V."/>
            <person name="Lynch M."/>
            <person name="Boore J.L."/>
        </authorList>
    </citation>
    <scope>NUCLEOTIDE SEQUENCE [LARGE SCALE GENOMIC DNA]</scope>
</reference>
<name>E9HU12_DAPPU</name>
<feature type="domain" description="Strawberry notch AAA" evidence="1">
    <location>
        <begin position="181"/>
        <end position="246"/>
    </location>
</feature>
<keyword evidence="3" id="KW-1185">Reference proteome</keyword>